<proteinExistence type="predicted"/>
<comment type="caution">
    <text evidence="2">The sequence shown here is derived from an EMBL/GenBank/DDBJ whole genome shotgun (WGS) entry which is preliminary data.</text>
</comment>
<feature type="non-terminal residue" evidence="2">
    <location>
        <position position="1"/>
    </location>
</feature>
<keyword evidence="3" id="KW-1185">Reference proteome</keyword>
<reference evidence="2 3" key="1">
    <citation type="submission" date="2024-05" db="EMBL/GenBank/DDBJ databases">
        <title>De novo assembly of an allotetraploid wild potato.</title>
        <authorList>
            <person name="Hosaka A.J."/>
        </authorList>
    </citation>
    <scope>NUCLEOTIDE SEQUENCE [LARGE SCALE GENOMIC DNA]</scope>
    <source>
        <tissue evidence="2">Young leaves</tissue>
    </source>
</reference>
<accession>A0ABD2SLT0</accession>
<organism evidence="2 3">
    <name type="scientific">Solanum stoloniferum</name>
    <dbReference type="NCBI Taxonomy" id="62892"/>
    <lineage>
        <taxon>Eukaryota</taxon>
        <taxon>Viridiplantae</taxon>
        <taxon>Streptophyta</taxon>
        <taxon>Embryophyta</taxon>
        <taxon>Tracheophyta</taxon>
        <taxon>Spermatophyta</taxon>
        <taxon>Magnoliopsida</taxon>
        <taxon>eudicotyledons</taxon>
        <taxon>Gunneridae</taxon>
        <taxon>Pentapetalae</taxon>
        <taxon>asterids</taxon>
        <taxon>lamiids</taxon>
        <taxon>Solanales</taxon>
        <taxon>Solanaceae</taxon>
        <taxon>Solanoideae</taxon>
        <taxon>Solaneae</taxon>
        <taxon>Solanum</taxon>
    </lineage>
</organism>
<gene>
    <name evidence="2" type="ORF">AABB24_023992</name>
</gene>
<dbReference type="AlphaFoldDB" id="A0ABD2SLT0"/>
<keyword evidence="1" id="KW-0472">Membrane</keyword>
<protein>
    <submittedName>
        <fullName evidence="2">Uncharacterized protein</fullName>
    </submittedName>
</protein>
<feature type="transmembrane region" description="Helical" evidence="1">
    <location>
        <begin position="126"/>
        <end position="145"/>
    </location>
</feature>
<dbReference type="Proteomes" id="UP001627284">
    <property type="component" value="Unassembled WGS sequence"/>
</dbReference>
<dbReference type="EMBL" id="JBJKTR010000014">
    <property type="protein sequence ID" value="KAL3344828.1"/>
    <property type="molecule type" value="Genomic_DNA"/>
</dbReference>
<evidence type="ECO:0000313" key="2">
    <source>
        <dbReference type="EMBL" id="KAL3344828.1"/>
    </source>
</evidence>
<keyword evidence="1" id="KW-0812">Transmembrane</keyword>
<keyword evidence="1" id="KW-1133">Transmembrane helix</keyword>
<name>A0ABD2SLT0_9SOLN</name>
<evidence type="ECO:0000313" key="3">
    <source>
        <dbReference type="Proteomes" id="UP001627284"/>
    </source>
</evidence>
<sequence>KTLSTNQHYTVCVKMGRCLLSSSISSLRICQLPRIRLPAFPKSCSTNSQYGFCTSLSTSGGFCTKAALSEVDIKKEYSKIAADSTGSIPSSELLHVVEAAAKTGAQVVMDAVNKPRNVTYKGLTDLVTDIISQFLVITLSTVWFTVIGESTSITITMSSFVAKNISFLFIFYAFIEMIQFFIIL</sequence>
<evidence type="ECO:0000256" key="1">
    <source>
        <dbReference type="SAM" id="Phobius"/>
    </source>
</evidence>